<sequence length="763" mass="84229">MKRLKKLQNQVSERRMRLNIRRLGSLKLFSDISTTWRHIQVLVVCFVLFTSILSSGLFVSKLHLKLGDPSPQLVTAPYEKNIEDLKKYYQDQEAAAEAVKPVYTQDEEYLTSISRDLSTAFTALEEAIASDEDKADVLKKLRQVAPFNVLPQEALEGLLDSSLDLLEEKEQKATEVILVNARGKETGAHTPQDVPALRQKIKQDINEASFPDEFKAFLNEFVDAKITQPTLLEDTEATEKLRQNARASVLMESQRYKANQKIVGPGEIVDEKIMQVLVGYGLVENQSPWRSVAGIALIVLASIVTMTFYAHQYRKNVSDISKKLLLIALMMFLVLAMGKAVISLNLGDAEYNAMTGILIPVAWATMTIAILVDVEIAYFSAALLSVFVGLLADPTMSTHSGWLIALIALFGGFIGVHSVSLLSQRSDLARAGLYIAAFNVLTASCIALISGMGISAWLISIGLGIVNGIFSSVLAVGTLHWFETGFGITSAVRLLELSNPNRPLLKRLLMEAPGTYHHSVLVGNLAEAAAEEVQANAILVRVGALYHDIGKLKRPYFFIENQFAQDNPHDKIAPTLSALIITSHIKDGLEMAKEENLPQVLQDIIAQHHGDSVVSFFYHKAMEDNANVPEEAFHYEGPKPQTKEAALVLLADSVEAAVRAMKQPTPGRVEGLVRKIIKDKLNDDQLSQCNLTFQDLDKIATAFVRILSGIFHSRVEYPDMHTKQLPEPGKIEDVREMEQEELAAEGESAEAKGESKTEKADNS</sequence>
<feature type="transmembrane region" description="Helical" evidence="2">
    <location>
        <begin position="428"/>
        <end position="449"/>
    </location>
</feature>
<feature type="compositionally biased region" description="Acidic residues" evidence="1">
    <location>
        <begin position="738"/>
        <end position="748"/>
    </location>
</feature>
<dbReference type="InterPro" id="IPR003607">
    <property type="entry name" value="HD/PDEase_dom"/>
</dbReference>
<feature type="region of interest" description="Disordered" evidence="1">
    <location>
        <begin position="737"/>
        <end position="763"/>
    </location>
</feature>
<dbReference type="PANTHER" id="PTHR36442">
    <property type="entry name" value="CYCLIC-DI-AMP PHOSPHODIESTERASE PGPH"/>
    <property type="match status" value="1"/>
</dbReference>
<dbReference type="Pfam" id="PF07697">
    <property type="entry name" value="7TMR-HDED"/>
    <property type="match status" value="1"/>
</dbReference>
<feature type="transmembrane region" description="Helical" evidence="2">
    <location>
        <begin position="324"/>
        <end position="342"/>
    </location>
</feature>
<dbReference type="EMBL" id="VSSQ01000009">
    <property type="protein sequence ID" value="MPL59267.1"/>
    <property type="molecule type" value="Genomic_DNA"/>
</dbReference>
<keyword evidence="2" id="KW-0472">Membrane</keyword>
<dbReference type="GO" id="GO:0016787">
    <property type="term" value="F:hydrolase activity"/>
    <property type="evidence" value="ECO:0007669"/>
    <property type="project" value="UniProtKB-KW"/>
</dbReference>
<feature type="transmembrane region" description="Helical" evidence="2">
    <location>
        <begin position="402"/>
        <end position="422"/>
    </location>
</feature>
<dbReference type="AlphaFoldDB" id="A0A644SYB3"/>
<dbReference type="EC" id="3.1.4.-" evidence="4"/>
<dbReference type="CDD" id="cd00077">
    <property type="entry name" value="HDc"/>
    <property type="match status" value="1"/>
</dbReference>
<dbReference type="InterPro" id="IPR006675">
    <property type="entry name" value="HDIG_dom"/>
</dbReference>
<keyword evidence="4" id="KW-0378">Hydrolase</keyword>
<dbReference type="PANTHER" id="PTHR36442:SF1">
    <property type="entry name" value="CYCLIC-DI-AMP PHOSPHODIESTERASE PGPH"/>
    <property type="match status" value="1"/>
</dbReference>
<evidence type="ECO:0000259" key="3">
    <source>
        <dbReference type="SMART" id="SM00471"/>
    </source>
</evidence>
<dbReference type="Pfam" id="PF01966">
    <property type="entry name" value="HD"/>
    <property type="match status" value="1"/>
</dbReference>
<accession>A0A644SYB3</accession>
<feature type="compositionally biased region" description="Basic and acidic residues" evidence="1">
    <location>
        <begin position="749"/>
        <end position="763"/>
    </location>
</feature>
<dbReference type="InterPro" id="IPR006674">
    <property type="entry name" value="HD_domain"/>
</dbReference>
<reference evidence="4" key="1">
    <citation type="submission" date="2019-08" db="EMBL/GenBank/DDBJ databases">
        <authorList>
            <person name="Kucharzyk K."/>
            <person name="Murdoch R.W."/>
            <person name="Higgins S."/>
            <person name="Loffler F."/>
        </authorList>
    </citation>
    <scope>NUCLEOTIDE SEQUENCE</scope>
</reference>
<dbReference type="SMART" id="SM00471">
    <property type="entry name" value="HDc"/>
    <property type="match status" value="1"/>
</dbReference>
<dbReference type="Gene3D" id="1.10.3210.10">
    <property type="entry name" value="Hypothetical protein af1432"/>
    <property type="match status" value="1"/>
</dbReference>
<evidence type="ECO:0000313" key="4">
    <source>
        <dbReference type="EMBL" id="MPL59267.1"/>
    </source>
</evidence>
<dbReference type="InterPro" id="IPR052722">
    <property type="entry name" value="PgpH_phosphodiesterase"/>
</dbReference>
<evidence type="ECO:0000256" key="1">
    <source>
        <dbReference type="SAM" id="MobiDB-lite"/>
    </source>
</evidence>
<comment type="caution">
    <text evidence="4">The sequence shown here is derived from an EMBL/GenBank/DDBJ whole genome shotgun (WGS) entry which is preliminary data.</text>
</comment>
<organism evidence="4">
    <name type="scientific">bioreactor metagenome</name>
    <dbReference type="NCBI Taxonomy" id="1076179"/>
    <lineage>
        <taxon>unclassified sequences</taxon>
        <taxon>metagenomes</taxon>
        <taxon>ecological metagenomes</taxon>
    </lineage>
</organism>
<feature type="transmembrane region" description="Helical" evidence="2">
    <location>
        <begin position="362"/>
        <end position="390"/>
    </location>
</feature>
<feature type="transmembrane region" description="Helical" evidence="2">
    <location>
        <begin position="456"/>
        <end position="482"/>
    </location>
</feature>
<keyword evidence="2" id="KW-1133">Transmembrane helix</keyword>
<dbReference type="SUPFAM" id="SSF109604">
    <property type="entry name" value="HD-domain/PDEase-like"/>
    <property type="match status" value="1"/>
</dbReference>
<dbReference type="InterPro" id="IPR011624">
    <property type="entry name" value="Metal-dep_PHydrolase_7TM_extra"/>
</dbReference>
<dbReference type="NCBIfam" id="TIGR00277">
    <property type="entry name" value="HDIG"/>
    <property type="match status" value="1"/>
</dbReference>
<protein>
    <submittedName>
        <fullName evidence="4">Cyclic-di-AMP phosphodiesterase PgpH</fullName>
        <ecNumber evidence="4">3.1.4.-</ecNumber>
    </submittedName>
</protein>
<gene>
    <name evidence="4" type="primary">pgpH_1</name>
    <name evidence="4" type="ORF">SDC9_04815</name>
</gene>
<feature type="transmembrane region" description="Helical" evidence="2">
    <location>
        <begin position="292"/>
        <end position="312"/>
    </location>
</feature>
<dbReference type="Pfam" id="PF07698">
    <property type="entry name" value="7TM-7TMR_HD"/>
    <property type="match status" value="1"/>
</dbReference>
<proteinExistence type="predicted"/>
<name>A0A644SYB3_9ZZZZ</name>
<evidence type="ECO:0000256" key="2">
    <source>
        <dbReference type="SAM" id="Phobius"/>
    </source>
</evidence>
<feature type="domain" description="HD/PDEase" evidence="3">
    <location>
        <begin position="511"/>
        <end position="666"/>
    </location>
</feature>
<dbReference type="InterPro" id="IPR011621">
    <property type="entry name" value="Metal-dep_PHydrolase_7TM_intra"/>
</dbReference>
<keyword evidence="2" id="KW-0812">Transmembrane</keyword>